<dbReference type="HOGENOM" id="CLU_1595049_0_0_1"/>
<dbReference type="Proteomes" id="UP000016923">
    <property type="component" value="Unassembled WGS sequence"/>
</dbReference>
<gene>
    <name evidence="2" type="ORF">F503_00803</name>
</gene>
<proteinExistence type="predicted"/>
<dbReference type="EMBL" id="KE148149">
    <property type="protein sequence ID" value="EPE08020.1"/>
    <property type="molecule type" value="Genomic_DNA"/>
</dbReference>
<keyword evidence="3" id="KW-1185">Reference proteome</keyword>
<feature type="compositionally biased region" description="Basic and acidic residues" evidence="1">
    <location>
        <begin position="152"/>
        <end position="167"/>
    </location>
</feature>
<dbReference type="VEuPathDB" id="FungiDB:F503_00803"/>
<accession>S3D3T0</accession>
<evidence type="ECO:0000313" key="3">
    <source>
        <dbReference type="Proteomes" id="UP000016923"/>
    </source>
</evidence>
<evidence type="ECO:0000256" key="1">
    <source>
        <dbReference type="SAM" id="MobiDB-lite"/>
    </source>
</evidence>
<organism evidence="2 3">
    <name type="scientific">Ophiostoma piceae (strain UAMH 11346)</name>
    <name type="common">Sap stain fungus</name>
    <dbReference type="NCBI Taxonomy" id="1262450"/>
    <lineage>
        <taxon>Eukaryota</taxon>
        <taxon>Fungi</taxon>
        <taxon>Dikarya</taxon>
        <taxon>Ascomycota</taxon>
        <taxon>Pezizomycotina</taxon>
        <taxon>Sordariomycetes</taxon>
        <taxon>Sordariomycetidae</taxon>
        <taxon>Ophiostomatales</taxon>
        <taxon>Ophiostomataceae</taxon>
        <taxon>Ophiostoma</taxon>
    </lineage>
</organism>
<evidence type="ECO:0000313" key="2">
    <source>
        <dbReference type="EMBL" id="EPE08020.1"/>
    </source>
</evidence>
<dbReference type="AlphaFoldDB" id="S3D3T0"/>
<sequence>MKMKKKKKKEEQQRHGLRQSLDSAVCVSSAAHGHPAYVRRGQELRRMPLTPNVFVAAQCPMTVVSGSLAISTFASCASPFTMEKCCGGRAAAGALERAERGLEAGLARLKHEWTHGRLTDTTPRCLALLYWDACGVRRTDAAGVSMPDAAQEEPRFHEATRLPHSSD</sequence>
<reference evidence="2 3" key="1">
    <citation type="journal article" date="2013" name="BMC Genomics">
        <title>The genome and transcriptome of the pine saprophyte Ophiostoma piceae, and a comparison with the bark beetle-associated pine pathogen Grosmannia clavigera.</title>
        <authorList>
            <person name="Haridas S."/>
            <person name="Wang Y."/>
            <person name="Lim L."/>
            <person name="Massoumi Alamouti S."/>
            <person name="Jackman S."/>
            <person name="Docking R."/>
            <person name="Robertson G."/>
            <person name="Birol I."/>
            <person name="Bohlmann J."/>
            <person name="Breuil C."/>
        </authorList>
    </citation>
    <scope>NUCLEOTIDE SEQUENCE [LARGE SCALE GENOMIC DNA]</scope>
    <source>
        <strain evidence="2 3">UAMH 11346</strain>
    </source>
</reference>
<name>S3D3T0_OPHP1</name>
<protein>
    <submittedName>
        <fullName evidence="2">Uncharacterized protein</fullName>
    </submittedName>
</protein>
<feature type="region of interest" description="Disordered" evidence="1">
    <location>
        <begin position="145"/>
        <end position="167"/>
    </location>
</feature>